<dbReference type="Pfam" id="PF04191">
    <property type="entry name" value="PEMT"/>
    <property type="match status" value="1"/>
</dbReference>
<feature type="transmembrane region" description="Helical" evidence="5">
    <location>
        <begin position="6"/>
        <end position="25"/>
    </location>
</feature>
<accession>A0ABT8C5K5</accession>
<evidence type="ECO:0000256" key="5">
    <source>
        <dbReference type="SAM" id="Phobius"/>
    </source>
</evidence>
<protein>
    <submittedName>
        <fullName evidence="6">Isoprenylcysteine carboxylmethyltransferase family protein</fullName>
        <ecNumber evidence="6">2.1.1.100</ecNumber>
        <ecNumber evidence="6">2.1.1.334</ecNumber>
    </submittedName>
</protein>
<dbReference type="InterPro" id="IPR007318">
    <property type="entry name" value="Phopholipid_MeTrfase"/>
</dbReference>
<evidence type="ECO:0000256" key="3">
    <source>
        <dbReference type="ARBA" id="ARBA00022989"/>
    </source>
</evidence>
<feature type="transmembrane region" description="Helical" evidence="5">
    <location>
        <begin position="127"/>
        <end position="143"/>
    </location>
</feature>
<dbReference type="GO" id="GO:0004671">
    <property type="term" value="F:protein C-terminal S-isoprenylcysteine carboxyl O-methyltransferase activity"/>
    <property type="evidence" value="ECO:0007669"/>
    <property type="project" value="UniProtKB-EC"/>
</dbReference>
<comment type="caution">
    <text evidence="6">The sequence shown here is derived from an EMBL/GenBank/DDBJ whole genome shotgun (WGS) entry which is preliminary data.</text>
</comment>
<proteinExistence type="predicted"/>
<keyword evidence="3 5" id="KW-1133">Transmembrane helix</keyword>
<gene>
    <name evidence="6" type="ORF">QWZ15_07120</name>
</gene>
<comment type="subcellular location">
    <subcellularLocation>
        <location evidence="1">Endomembrane system</location>
        <topology evidence="1">Multi-pass membrane protein</topology>
    </subcellularLocation>
</comment>
<dbReference type="PANTHER" id="PTHR12714:SF9">
    <property type="entry name" value="PROTEIN-S-ISOPRENYLCYSTEINE O-METHYLTRANSFERASE"/>
    <property type="match status" value="1"/>
</dbReference>
<keyword evidence="4 5" id="KW-0472">Membrane</keyword>
<evidence type="ECO:0000256" key="1">
    <source>
        <dbReference type="ARBA" id="ARBA00004127"/>
    </source>
</evidence>
<dbReference type="RefSeq" id="WP_163385137.1">
    <property type="nucleotide sequence ID" value="NZ_JAUFQS010000006.1"/>
</dbReference>
<keyword evidence="6" id="KW-0489">Methyltransferase</keyword>
<dbReference type="Gene3D" id="1.20.120.1630">
    <property type="match status" value="1"/>
</dbReference>
<evidence type="ECO:0000313" key="6">
    <source>
        <dbReference type="EMBL" id="MDN3687591.1"/>
    </source>
</evidence>
<keyword evidence="6" id="KW-0808">Transferase</keyword>
<keyword evidence="2 5" id="KW-0812">Transmembrane</keyword>
<evidence type="ECO:0000256" key="2">
    <source>
        <dbReference type="ARBA" id="ARBA00022692"/>
    </source>
</evidence>
<dbReference type="EMBL" id="JAUFQS010000006">
    <property type="protein sequence ID" value="MDN3687591.1"/>
    <property type="molecule type" value="Genomic_DNA"/>
</dbReference>
<organism evidence="6 7">
    <name type="scientific">Cyclobacterium jeungdonense</name>
    <dbReference type="NCBI Taxonomy" id="708087"/>
    <lineage>
        <taxon>Bacteria</taxon>
        <taxon>Pseudomonadati</taxon>
        <taxon>Bacteroidota</taxon>
        <taxon>Cytophagia</taxon>
        <taxon>Cytophagales</taxon>
        <taxon>Cyclobacteriaceae</taxon>
        <taxon>Cyclobacterium</taxon>
    </lineage>
</organism>
<dbReference type="PANTHER" id="PTHR12714">
    <property type="entry name" value="PROTEIN-S ISOPRENYLCYSTEINE O-METHYLTRANSFERASE"/>
    <property type="match status" value="1"/>
</dbReference>
<dbReference type="EC" id="2.1.1.100" evidence="6"/>
<evidence type="ECO:0000313" key="7">
    <source>
        <dbReference type="Proteomes" id="UP001236663"/>
    </source>
</evidence>
<reference evidence="7" key="1">
    <citation type="journal article" date="2019" name="Int. J. Syst. Evol. Microbiol.">
        <title>The Global Catalogue of Microorganisms (GCM) 10K type strain sequencing project: providing services to taxonomists for standard genome sequencing and annotation.</title>
        <authorList>
            <consortium name="The Broad Institute Genomics Platform"/>
            <consortium name="The Broad Institute Genome Sequencing Center for Infectious Disease"/>
            <person name="Wu L."/>
            <person name="Ma J."/>
        </authorList>
    </citation>
    <scope>NUCLEOTIDE SEQUENCE [LARGE SCALE GENOMIC DNA]</scope>
    <source>
        <strain evidence="7">CECT 7706</strain>
    </source>
</reference>
<dbReference type="EC" id="2.1.1.334" evidence="6"/>
<sequence>MEYLFLGLGWMLFYSSHTFLAMLNIKRKIRSQLKGLYKWYRLSYSLFSTLFFFALFLYAGSIPRIWLFGSGPVSTYLGFMLATFGTIISVKSMRNVSARRFIGLRPKDDLSETEPLVTEGWYGYMRHPLYAGLILIFIGYFLYAPNLSSLIHLSALLLYLPVGIYYEEKKLLEIHGNRYAAYQKEIPAIIPRIKK</sequence>
<evidence type="ECO:0000256" key="4">
    <source>
        <dbReference type="ARBA" id="ARBA00023136"/>
    </source>
</evidence>
<keyword evidence="7" id="KW-1185">Reference proteome</keyword>
<feature type="transmembrane region" description="Helical" evidence="5">
    <location>
        <begin position="46"/>
        <end position="67"/>
    </location>
</feature>
<dbReference type="GO" id="GO:0032259">
    <property type="term" value="P:methylation"/>
    <property type="evidence" value="ECO:0007669"/>
    <property type="project" value="UniProtKB-KW"/>
</dbReference>
<dbReference type="Proteomes" id="UP001236663">
    <property type="component" value="Unassembled WGS sequence"/>
</dbReference>
<name>A0ABT8C5K5_9BACT</name>
<dbReference type="PROSITE" id="PS50244">
    <property type="entry name" value="S5A_REDUCTASE"/>
    <property type="match status" value="1"/>
</dbReference>
<feature type="transmembrane region" description="Helical" evidence="5">
    <location>
        <begin position="73"/>
        <end position="90"/>
    </location>
</feature>